<reference evidence="1 2" key="1">
    <citation type="submission" date="2016-10" db="EMBL/GenBank/DDBJ databases">
        <authorList>
            <person name="de Groot N.N."/>
        </authorList>
    </citation>
    <scope>NUCLEOTIDE SEQUENCE [LARGE SCALE GENOMIC DNA]</scope>
    <source>
        <strain evidence="1 2">AA1</strain>
    </source>
</reference>
<keyword evidence="2" id="KW-1185">Reference proteome</keyword>
<dbReference type="RefSeq" id="WP_092210063.1">
    <property type="nucleotide sequence ID" value="NZ_FMUX01000004.1"/>
</dbReference>
<evidence type="ECO:0000313" key="2">
    <source>
        <dbReference type="Proteomes" id="UP000198870"/>
    </source>
</evidence>
<dbReference type="EMBL" id="FMUX01000004">
    <property type="protein sequence ID" value="SCY15141.1"/>
    <property type="molecule type" value="Genomic_DNA"/>
</dbReference>
<gene>
    <name evidence="1" type="ORF">SAMN05216233_104240</name>
</gene>
<organism evidence="1 2">
    <name type="scientific">Desulfoluna spongiiphila</name>
    <dbReference type="NCBI Taxonomy" id="419481"/>
    <lineage>
        <taxon>Bacteria</taxon>
        <taxon>Pseudomonadati</taxon>
        <taxon>Thermodesulfobacteriota</taxon>
        <taxon>Desulfobacteria</taxon>
        <taxon>Desulfobacterales</taxon>
        <taxon>Desulfolunaceae</taxon>
        <taxon>Desulfoluna</taxon>
    </lineage>
</organism>
<protein>
    <submittedName>
        <fullName evidence="1">Uncharacterized protein</fullName>
    </submittedName>
</protein>
<sequence>METIVLLVHGEASDGCFSHPKVRVIAKAGGPLSGNEVREYLRGASAPECTTSSSGSFSGLSDAQCSRDLGVIPGAGPGFVDSGRRSGGALSGNRVFVLRGTDATFWDIGDFARSYRKVILLPCSREPSHTTS</sequence>
<proteinExistence type="predicted"/>
<accession>A0A1G5DKV3</accession>
<dbReference type="AlphaFoldDB" id="A0A1G5DKV3"/>
<dbReference type="Proteomes" id="UP000198870">
    <property type="component" value="Unassembled WGS sequence"/>
</dbReference>
<name>A0A1G5DKV3_9BACT</name>
<evidence type="ECO:0000313" key="1">
    <source>
        <dbReference type="EMBL" id="SCY15141.1"/>
    </source>
</evidence>
<dbReference type="STRING" id="419481.SAMN05216233_104240"/>